<organism evidence="2 3">
    <name type="scientific">Paragonimus westermani</name>
    <dbReference type="NCBI Taxonomy" id="34504"/>
    <lineage>
        <taxon>Eukaryota</taxon>
        <taxon>Metazoa</taxon>
        <taxon>Spiralia</taxon>
        <taxon>Lophotrochozoa</taxon>
        <taxon>Platyhelminthes</taxon>
        <taxon>Trematoda</taxon>
        <taxon>Digenea</taxon>
        <taxon>Plagiorchiida</taxon>
        <taxon>Troglotremata</taxon>
        <taxon>Troglotrematidae</taxon>
        <taxon>Paragonimus</taxon>
    </lineage>
</organism>
<keyword evidence="1" id="KW-1133">Transmembrane helix</keyword>
<comment type="caution">
    <text evidence="2">The sequence shown here is derived from an EMBL/GenBank/DDBJ whole genome shotgun (WGS) entry which is preliminary data.</text>
</comment>
<evidence type="ECO:0000256" key="1">
    <source>
        <dbReference type="SAM" id="Phobius"/>
    </source>
</evidence>
<evidence type="ECO:0000313" key="2">
    <source>
        <dbReference type="EMBL" id="KAA3676742.1"/>
    </source>
</evidence>
<dbReference type="Proteomes" id="UP000324629">
    <property type="component" value="Unassembled WGS sequence"/>
</dbReference>
<name>A0A5J4NMG9_9TREM</name>
<feature type="transmembrane region" description="Helical" evidence="1">
    <location>
        <begin position="21"/>
        <end position="42"/>
    </location>
</feature>
<accession>A0A5J4NMG9</accession>
<gene>
    <name evidence="2" type="ORF">DEA37_0010053</name>
</gene>
<dbReference type="EMBL" id="QNGE01001828">
    <property type="protein sequence ID" value="KAA3676742.1"/>
    <property type="molecule type" value="Genomic_DNA"/>
</dbReference>
<feature type="transmembrane region" description="Helical" evidence="1">
    <location>
        <begin position="62"/>
        <end position="82"/>
    </location>
</feature>
<keyword evidence="1" id="KW-0472">Membrane</keyword>
<protein>
    <submittedName>
        <fullName evidence="2">Uncharacterized protein</fullName>
    </submittedName>
</protein>
<keyword evidence="1" id="KW-0812">Transmembrane</keyword>
<keyword evidence="3" id="KW-1185">Reference proteome</keyword>
<proteinExistence type="predicted"/>
<evidence type="ECO:0000313" key="3">
    <source>
        <dbReference type="Proteomes" id="UP000324629"/>
    </source>
</evidence>
<reference evidence="2 3" key="1">
    <citation type="journal article" date="2019" name="Gigascience">
        <title>Whole-genome sequence of the oriental lung fluke Paragonimus westermani.</title>
        <authorList>
            <person name="Oey H."/>
            <person name="Zakrzewski M."/>
            <person name="Narain K."/>
            <person name="Devi K.R."/>
            <person name="Agatsuma T."/>
            <person name="Nawaratna S."/>
            <person name="Gobert G.N."/>
            <person name="Jones M.K."/>
            <person name="Ragan M.A."/>
            <person name="McManus D.P."/>
            <person name="Krause L."/>
        </authorList>
    </citation>
    <scope>NUCLEOTIDE SEQUENCE [LARGE SCALE GENOMIC DNA]</scope>
    <source>
        <strain evidence="2 3">IND2009</strain>
    </source>
</reference>
<dbReference type="AlphaFoldDB" id="A0A5J4NMG9"/>
<sequence>MKTSSIPFELRKRPKSAYFNYITLYICLLPVLHTAVFAVISFGLLNKPSVDMGVSIPQASEWTFAGVFMGISVLLIALTVAVS</sequence>